<dbReference type="PANTHER" id="PTHR24346:SF51">
    <property type="entry name" value="PAS DOMAIN-CONTAINING SERINE_THREONINE-PROTEIN KINASE"/>
    <property type="match status" value="1"/>
</dbReference>
<dbReference type="EC" id="2.7.11.1" evidence="2"/>
<evidence type="ECO:0000256" key="10">
    <source>
        <dbReference type="ARBA" id="ARBA00047899"/>
    </source>
</evidence>
<sequence>MDKDEQEVREWSGRLQKRPSFHLDVDSSEEEDNVRRKSTFSMSQVTSPLYSMDEAILRFSSESLHSFSYAIVSQNSISTRIAVLKRSLEYLRDNPLKLRDLRLSLSLVSPLGQYSRNLSSASSATLSMLSSLNTTNNSTTTSALDNLSAVLNILQNASSTIGSKGHNMTSDNATTSLLLTGNNPTKTTTNPVATGSPQSPSSSTPTSPRKRTLTNVNAAGAETQVIEALATPYIDVAWTSIMQRTGSVSSLSAVIHSMSSLNLGQIPSSPIIEHAPGTAGSASSTSQITPLSSIASKFVAKHSVFTTKSYAPFHILSSNDIACLVFGISQSEMKSRSMWDVIPQHLHAKLEEKFNFETHSNTAAATGDADCSVVMCGALYPILKSNDQQSLASFWVKHNASKGFLVWVVEEILNDSANLNYSAKDGVITKISGPDADEIFPNLDRLTTQLHLEDVFPSMSKNREQFSQENSYEYHTLKSADNTFDPCYTRQLDTNSLQISSLPNIAGVIILNKQDYSIADYNLCFLHALLGYGTEMKDQSINRIIPHFTDYLTAIRHNVFHSDDECFSNVGLVIPEHMFRKAAAMSANSDDKANVVYTIPTSSSAPEVVESYSRFLQSSGISAINVEGRPITVDIQLRVVSPKYIALWVSYSRSDISGESQEKRAQAQVPSQLKLLHSLKRSKTSSHNLGRSSRSSTVSSGTASDDTSTPTTGTNSSHTTATSVHAASSSVDSTSTELTTSTEYKFDIGAQRRTKKFSDFEVLQEMGEGAYGKVLLARYKKEPQYTVVVKCVIKERILVDTWTRDRKLGTIPNEIKVMAALNSETIHPHPNIIKLLDFFEDDNFYHIEMERHGNPGTDLFDLIEIRPNMEEPECRQIFRQVTDAVAHLHQHGIVHRDIKDENIVVDEQTGVTKLIDFGSSAFLNQGPFDVFVGTIDYAAPEVLGGNPYTGKPQDIWALGILLYTIMYKENPFYNVDEIIDGELRIPFIPSDSFLDLVKCILCRDVNKRPTIEDIRNHKWFHM</sequence>
<dbReference type="PROSITE" id="PS50011">
    <property type="entry name" value="PROTEIN_KINASE_DOM"/>
    <property type="match status" value="1"/>
</dbReference>
<dbReference type="PROSITE" id="PS00108">
    <property type="entry name" value="PROTEIN_KINASE_ST"/>
    <property type="match status" value="1"/>
</dbReference>
<evidence type="ECO:0000313" key="15">
    <source>
        <dbReference type="Proteomes" id="UP000761534"/>
    </source>
</evidence>
<dbReference type="InterPro" id="IPR008271">
    <property type="entry name" value="Ser/Thr_kinase_AS"/>
</dbReference>
<dbReference type="GO" id="GO:0045719">
    <property type="term" value="P:negative regulation of glycogen biosynthetic process"/>
    <property type="evidence" value="ECO:0007669"/>
    <property type="project" value="TreeGrafter"/>
</dbReference>
<dbReference type="Pfam" id="PF00069">
    <property type="entry name" value="Pkinase"/>
    <property type="match status" value="1"/>
</dbReference>
<name>A0A642USV9_9ASCO</name>
<feature type="domain" description="Protein kinase" evidence="13">
    <location>
        <begin position="760"/>
        <end position="1020"/>
    </location>
</feature>
<comment type="caution">
    <text evidence="14">The sequence shown here is derived from an EMBL/GenBank/DDBJ whole genome shotgun (WGS) entry which is preliminary data.</text>
</comment>
<dbReference type="OrthoDB" id="10252171at2759"/>
<dbReference type="CDD" id="cd14004">
    <property type="entry name" value="STKc_PASK"/>
    <property type="match status" value="1"/>
</dbReference>
<dbReference type="InterPro" id="IPR011009">
    <property type="entry name" value="Kinase-like_dom_sf"/>
</dbReference>
<evidence type="ECO:0000256" key="5">
    <source>
        <dbReference type="ARBA" id="ARBA00022553"/>
    </source>
</evidence>
<dbReference type="InterPro" id="IPR000719">
    <property type="entry name" value="Prot_kinase_dom"/>
</dbReference>
<evidence type="ECO:0000256" key="2">
    <source>
        <dbReference type="ARBA" id="ARBA00012513"/>
    </source>
</evidence>
<dbReference type="FunFam" id="3.30.200.20:FF:000314">
    <property type="entry name" value="Serine/threonine protein kinase"/>
    <property type="match status" value="1"/>
</dbReference>
<dbReference type="Gene3D" id="1.10.510.10">
    <property type="entry name" value="Transferase(Phosphotransferase) domain 1"/>
    <property type="match status" value="1"/>
</dbReference>
<evidence type="ECO:0000256" key="3">
    <source>
        <dbReference type="ARBA" id="ARBA00022490"/>
    </source>
</evidence>
<dbReference type="SMART" id="SM00220">
    <property type="entry name" value="S_TKc"/>
    <property type="match status" value="1"/>
</dbReference>
<feature type="region of interest" description="Disordered" evidence="12">
    <location>
        <begin position="681"/>
        <end position="734"/>
    </location>
</feature>
<protein>
    <recommendedName>
        <fullName evidence="2">non-specific serine/threonine protein kinase</fullName>
        <ecNumber evidence="2">2.7.11.1</ecNumber>
    </recommendedName>
</protein>
<feature type="compositionally biased region" description="Polar residues" evidence="12">
    <location>
        <begin position="161"/>
        <end position="176"/>
    </location>
</feature>
<evidence type="ECO:0000313" key="14">
    <source>
        <dbReference type="EMBL" id="KAA8902307.1"/>
    </source>
</evidence>
<keyword evidence="3" id="KW-0963">Cytoplasm</keyword>
<dbReference type="FunFam" id="1.10.510.10:FF:000320">
    <property type="entry name" value="Serine/threonine protein kinase"/>
    <property type="match status" value="1"/>
</dbReference>
<feature type="region of interest" description="Disordered" evidence="12">
    <location>
        <begin position="161"/>
        <end position="211"/>
    </location>
</feature>
<dbReference type="AlphaFoldDB" id="A0A642USV9"/>
<dbReference type="GO" id="GO:0005524">
    <property type="term" value="F:ATP binding"/>
    <property type="evidence" value="ECO:0007669"/>
    <property type="project" value="UniProtKB-KW"/>
</dbReference>
<reference evidence="14" key="1">
    <citation type="journal article" date="2019" name="G3 (Bethesda)">
        <title>Genome Assemblies of Two Rare Opportunistic Yeast Pathogens: Diutina rugosa (syn. Candida rugosa) and Trichomonascus ciferrii (syn. Candida ciferrii).</title>
        <authorList>
            <person name="Mixao V."/>
            <person name="Saus E."/>
            <person name="Hansen A.P."/>
            <person name="Lass-Florl C."/>
            <person name="Gabaldon T."/>
        </authorList>
    </citation>
    <scope>NUCLEOTIDE SEQUENCE</scope>
    <source>
        <strain evidence="14">CBS 4856</strain>
    </source>
</reference>
<dbReference type="SUPFAM" id="SSF56112">
    <property type="entry name" value="Protein kinase-like (PK-like)"/>
    <property type="match status" value="1"/>
</dbReference>
<gene>
    <name evidence="14" type="ORF">TRICI_005909</name>
</gene>
<evidence type="ECO:0000256" key="8">
    <source>
        <dbReference type="ARBA" id="ARBA00022777"/>
    </source>
</evidence>
<dbReference type="GO" id="GO:0035556">
    <property type="term" value="P:intracellular signal transduction"/>
    <property type="evidence" value="ECO:0007669"/>
    <property type="project" value="TreeGrafter"/>
</dbReference>
<feature type="compositionally biased region" description="Low complexity" evidence="12">
    <location>
        <begin position="177"/>
        <end position="207"/>
    </location>
</feature>
<evidence type="ECO:0000259" key="13">
    <source>
        <dbReference type="PROSITE" id="PS50011"/>
    </source>
</evidence>
<dbReference type="GO" id="GO:0005634">
    <property type="term" value="C:nucleus"/>
    <property type="evidence" value="ECO:0007669"/>
    <property type="project" value="TreeGrafter"/>
</dbReference>
<evidence type="ECO:0000256" key="1">
    <source>
        <dbReference type="ARBA" id="ARBA00004496"/>
    </source>
</evidence>
<dbReference type="GO" id="GO:0004674">
    <property type="term" value="F:protein serine/threonine kinase activity"/>
    <property type="evidence" value="ECO:0007669"/>
    <property type="project" value="UniProtKB-KW"/>
</dbReference>
<keyword evidence="8" id="KW-0418">Kinase</keyword>
<keyword evidence="7" id="KW-0547">Nucleotide-binding</keyword>
<comment type="catalytic activity">
    <reaction evidence="10">
        <text>L-threonyl-[protein] + ATP = O-phospho-L-threonyl-[protein] + ADP + H(+)</text>
        <dbReference type="Rhea" id="RHEA:46608"/>
        <dbReference type="Rhea" id="RHEA-COMP:11060"/>
        <dbReference type="Rhea" id="RHEA-COMP:11605"/>
        <dbReference type="ChEBI" id="CHEBI:15378"/>
        <dbReference type="ChEBI" id="CHEBI:30013"/>
        <dbReference type="ChEBI" id="CHEBI:30616"/>
        <dbReference type="ChEBI" id="CHEBI:61977"/>
        <dbReference type="ChEBI" id="CHEBI:456216"/>
        <dbReference type="EC" id="2.7.11.1"/>
    </reaction>
</comment>
<evidence type="ECO:0000256" key="9">
    <source>
        <dbReference type="ARBA" id="ARBA00022840"/>
    </source>
</evidence>
<keyword evidence="9" id="KW-0067">ATP-binding</keyword>
<proteinExistence type="predicted"/>
<evidence type="ECO:0000256" key="6">
    <source>
        <dbReference type="ARBA" id="ARBA00022679"/>
    </source>
</evidence>
<dbReference type="Proteomes" id="UP000761534">
    <property type="component" value="Unassembled WGS sequence"/>
</dbReference>
<dbReference type="GO" id="GO:0060917">
    <property type="term" value="P:regulation of (1-&gt;6)-beta-D-glucan biosynthetic process"/>
    <property type="evidence" value="ECO:0007669"/>
    <property type="project" value="UniProtKB-ARBA"/>
</dbReference>
<feature type="compositionally biased region" description="Low complexity" evidence="12">
    <location>
        <begin position="691"/>
        <end position="734"/>
    </location>
</feature>
<comment type="catalytic activity">
    <reaction evidence="11">
        <text>L-seryl-[protein] + ATP = O-phospho-L-seryl-[protein] + ADP + H(+)</text>
        <dbReference type="Rhea" id="RHEA:17989"/>
        <dbReference type="Rhea" id="RHEA-COMP:9863"/>
        <dbReference type="Rhea" id="RHEA-COMP:11604"/>
        <dbReference type="ChEBI" id="CHEBI:15378"/>
        <dbReference type="ChEBI" id="CHEBI:29999"/>
        <dbReference type="ChEBI" id="CHEBI:30616"/>
        <dbReference type="ChEBI" id="CHEBI:83421"/>
        <dbReference type="ChEBI" id="CHEBI:456216"/>
        <dbReference type="EC" id="2.7.11.1"/>
    </reaction>
</comment>
<keyword evidence="15" id="KW-1185">Reference proteome</keyword>
<dbReference type="EMBL" id="SWFS01000467">
    <property type="protein sequence ID" value="KAA8902307.1"/>
    <property type="molecule type" value="Genomic_DNA"/>
</dbReference>
<organism evidence="14 15">
    <name type="scientific">Trichomonascus ciferrii</name>
    <dbReference type="NCBI Taxonomy" id="44093"/>
    <lineage>
        <taxon>Eukaryota</taxon>
        <taxon>Fungi</taxon>
        <taxon>Dikarya</taxon>
        <taxon>Ascomycota</taxon>
        <taxon>Saccharomycotina</taxon>
        <taxon>Dipodascomycetes</taxon>
        <taxon>Dipodascales</taxon>
        <taxon>Trichomonascaceae</taxon>
        <taxon>Trichomonascus</taxon>
        <taxon>Trichomonascus ciferrii complex</taxon>
    </lineage>
</organism>
<keyword evidence="6" id="KW-0808">Transferase</keyword>
<keyword evidence="5" id="KW-0597">Phosphoprotein</keyword>
<evidence type="ECO:0000256" key="4">
    <source>
        <dbReference type="ARBA" id="ARBA00022527"/>
    </source>
</evidence>
<accession>A0A642USV9</accession>
<dbReference type="PANTHER" id="PTHR24346">
    <property type="entry name" value="MAP/MICROTUBULE AFFINITY-REGULATING KINASE"/>
    <property type="match status" value="1"/>
</dbReference>
<evidence type="ECO:0000256" key="7">
    <source>
        <dbReference type="ARBA" id="ARBA00022741"/>
    </source>
</evidence>
<comment type="subcellular location">
    <subcellularLocation>
        <location evidence="1">Cytoplasm</location>
    </subcellularLocation>
</comment>
<dbReference type="Gene3D" id="3.30.200.20">
    <property type="entry name" value="Phosphorylase Kinase, domain 1"/>
    <property type="match status" value="1"/>
</dbReference>
<dbReference type="GO" id="GO:0005829">
    <property type="term" value="C:cytosol"/>
    <property type="evidence" value="ECO:0007669"/>
    <property type="project" value="TreeGrafter"/>
</dbReference>
<evidence type="ECO:0000256" key="12">
    <source>
        <dbReference type="SAM" id="MobiDB-lite"/>
    </source>
</evidence>
<evidence type="ECO:0000256" key="11">
    <source>
        <dbReference type="ARBA" id="ARBA00048679"/>
    </source>
</evidence>
<keyword evidence="4" id="KW-0723">Serine/threonine-protein kinase</keyword>
<dbReference type="VEuPathDB" id="FungiDB:TRICI_005909"/>